<sequence>MGLFVTVNKTKTTHTNSHNRNVNNSFNSTNTTNKNKTVYTYNEHHDHHHQSNVNNPPPARTAATGGSDDFGLAIIQGFFALAFFGFLIFFFVQYKELVLLSIVGVMAIGLFTAASVVFFKNSISTFNRYYFFIHWILVFGLIILFNNPLYPPENLEAATSKFTNIDVLEAPKTLFNLFNNGFKPEAYFLIFQIGGLAMFIFFLFDYFVKMYKLIRNKPQRAIKAIITEDIVFVLVISIFISGSFEKLILFLRSPLN</sequence>
<keyword evidence="4" id="KW-1185">Reference proteome</keyword>
<feature type="transmembrane region" description="Helical" evidence="2">
    <location>
        <begin position="131"/>
        <end position="150"/>
    </location>
</feature>
<feature type="transmembrane region" description="Helical" evidence="2">
    <location>
        <begin position="98"/>
        <end position="119"/>
    </location>
</feature>
<keyword evidence="2" id="KW-1133">Transmembrane helix</keyword>
<reference evidence="3" key="2">
    <citation type="submission" date="2020-09" db="EMBL/GenBank/DDBJ databases">
        <authorList>
            <person name="Sun Q."/>
            <person name="Zhou Y."/>
        </authorList>
    </citation>
    <scope>NUCLEOTIDE SEQUENCE</scope>
    <source>
        <strain evidence="3">CGMCC 1.15178</strain>
    </source>
</reference>
<keyword evidence="2" id="KW-0472">Membrane</keyword>
<organism evidence="3 4">
    <name type="scientific">Paenibacillus nasutitermitis</name>
    <dbReference type="NCBI Taxonomy" id="1652958"/>
    <lineage>
        <taxon>Bacteria</taxon>
        <taxon>Bacillati</taxon>
        <taxon>Bacillota</taxon>
        <taxon>Bacilli</taxon>
        <taxon>Bacillales</taxon>
        <taxon>Paenibacillaceae</taxon>
        <taxon>Paenibacillus</taxon>
    </lineage>
</organism>
<comment type="caution">
    <text evidence="3">The sequence shown here is derived from an EMBL/GenBank/DDBJ whole genome shotgun (WGS) entry which is preliminary data.</text>
</comment>
<evidence type="ECO:0000256" key="1">
    <source>
        <dbReference type="SAM" id="MobiDB-lite"/>
    </source>
</evidence>
<accession>A0A916ZDI6</accession>
<protein>
    <submittedName>
        <fullName evidence="3">Uncharacterized protein</fullName>
    </submittedName>
</protein>
<evidence type="ECO:0000313" key="4">
    <source>
        <dbReference type="Proteomes" id="UP000612456"/>
    </source>
</evidence>
<feature type="transmembrane region" description="Helical" evidence="2">
    <location>
        <begin position="186"/>
        <end position="208"/>
    </location>
</feature>
<gene>
    <name evidence="3" type="ORF">GCM10010911_55820</name>
</gene>
<dbReference type="AlphaFoldDB" id="A0A916ZDI6"/>
<feature type="region of interest" description="Disordered" evidence="1">
    <location>
        <begin position="13"/>
        <end position="32"/>
    </location>
</feature>
<dbReference type="EMBL" id="BMHP01000004">
    <property type="protein sequence ID" value="GGD89997.1"/>
    <property type="molecule type" value="Genomic_DNA"/>
</dbReference>
<evidence type="ECO:0000256" key="2">
    <source>
        <dbReference type="SAM" id="Phobius"/>
    </source>
</evidence>
<proteinExistence type="predicted"/>
<reference evidence="3" key="1">
    <citation type="journal article" date="2014" name="Int. J. Syst. Evol. Microbiol.">
        <title>Complete genome sequence of Corynebacterium casei LMG S-19264T (=DSM 44701T), isolated from a smear-ripened cheese.</title>
        <authorList>
            <consortium name="US DOE Joint Genome Institute (JGI-PGF)"/>
            <person name="Walter F."/>
            <person name="Albersmeier A."/>
            <person name="Kalinowski J."/>
            <person name="Ruckert C."/>
        </authorList>
    </citation>
    <scope>NUCLEOTIDE SEQUENCE</scope>
    <source>
        <strain evidence="3">CGMCC 1.15178</strain>
    </source>
</reference>
<keyword evidence="2" id="KW-0812">Transmembrane</keyword>
<dbReference type="Proteomes" id="UP000612456">
    <property type="component" value="Unassembled WGS sequence"/>
</dbReference>
<evidence type="ECO:0000313" key="3">
    <source>
        <dbReference type="EMBL" id="GGD89997.1"/>
    </source>
</evidence>
<feature type="transmembrane region" description="Helical" evidence="2">
    <location>
        <begin position="70"/>
        <end position="92"/>
    </location>
</feature>
<feature type="transmembrane region" description="Helical" evidence="2">
    <location>
        <begin position="229"/>
        <end position="251"/>
    </location>
</feature>
<dbReference type="RefSeq" id="WP_188997182.1">
    <property type="nucleotide sequence ID" value="NZ_BMHP01000004.1"/>
</dbReference>
<name>A0A916ZDI6_9BACL</name>